<evidence type="ECO:0000259" key="8">
    <source>
        <dbReference type="PROSITE" id="PS00794"/>
    </source>
</evidence>
<dbReference type="Gene3D" id="3.30.70.560">
    <property type="entry name" value="7,8-Dihydro-6-hydroxymethylpterin-pyrophosphokinase HPPK"/>
    <property type="match status" value="1"/>
</dbReference>
<evidence type="ECO:0000256" key="5">
    <source>
        <dbReference type="ARBA" id="ARBA00022777"/>
    </source>
</evidence>
<protein>
    <recommendedName>
        <fullName evidence="2">2-amino-4-hydroxy-6-hydroxymethyldihydropteridine diphosphokinase</fullName>
        <ecNumber evidence="2">2.7.6.3</ecNumber>
    </recommendedName>
</protein>
<dbReference type="SUPFAM" id="SSF55083">
    <property type="entry name" value="6-hydroxymethyl-7,8-dihydropterin pyrophosphokinase, HPPK"/>
    <property type="match status" value="1"/>
</dbReference>
<evidence type="ECO:0000256" key="3">
    <source>
        <dbReference type="ARBA" id="ARBA00022679"/>
    </source>
</evidence>
<evidence type="ECO:0000256" key="6">
    <source>
        <dbReference type="ARBA" id="ARBA00022840"/>
    </source>
</evidence>
<dbReference type="GO" id="GO:0005524">
    <property type="term" value="F:ATP binding"/>
    <property type="evidence" value="ECO:0007669"/>
    <property type="project" value="UniProtKB-KW"/>
</dbReference>
<keyword evidence="7" id="KW-0289">Folate biosynthesis</keyword>
<evidence type="ECO:0000256" key="2">
    <source>
        <dbReference type="ARBA" id="ARBA00013253"/>
    </source>
</evidence>
<evidence type="ECO:0000256" key="4">
    <source>
        <dbReference type="ARBA" id="ARBA00022741"/>
    </source>
</evidence>
<organism evidence="9">
    <name type="scientific">bioreactor metagenome</name>
    <dbReference type="NCBI Taxonomy" id="1076179"/>
    <lineage>
        <taxon>unclassified sequences</taxon>
        <taxon>metagenomes</taxon>
        <taxon>ecological metagenomes</taxon>
    </lineage>
</organism>
<evidence type="ECO:0000256" key="1">
    <source>
        <dbReference type="ARBA" id="ARBA00005051"/>
    </source>
</evidence>
<dbReference type="InterPro" id="IPR000550">
    <property type="entry name" value="Hppk"/>
</dbReference>
<dbReference type="CDD" id="cd00483">
    <property type="entry name" value="HPPK"/>
    <property type="match status" value="1"/>
</dbReference>
<accession>A0A645D2M1</accession>
<dbReference type="EMBL" id="VSSQ01031909">
    <property type="protein sequence ID" value="MPM82992.1"/>
    <property type="molecule type" value="Genomic_DNA"/>
</dbReference>
<reference evidence="9" key="1">
    <citation type="submission" date="2019-08" db="EMBL/GenBank/DDBJ databases">
        <authorList>
            <person name="Kucharzyk K."/>
            <person name="Murdoch R.W."/>
            <person name="Higgins S."/>
            <person name="Loffler F."/>
        </authorList>
    </citation>
    <scope>NUCLEOTIDE SEQUENCE</scope>
</reference>
<dbReference type="InterPro" id="IPR035907">
    <property type="entry name" value="Hppk_sf"/>
</dbReference>
<comment type="caution">
    <text evidence="9">The sequence shown here is derived from an EMBL/GenBank/DDBJ whole genome shotgun (WGS) entry which is preliminary data.</text>
</comment>
<dbReference type="GO" id="GO:0016301">
    <property type="term" value="F:kinase activity"/>
    <property type="evidence" value="ECO:0007669"/>
    <property type="project" value="UniProtKB-KW"/>
</dbReference>
<dbReference type="EC" id="2.7.6.3" evidence="2"/>
<name>A0A645D2M1_9ZZZZ</name>
<dbReference type="GO" id="GO:0046654">
    <property type="term" value="P:tetrahydrofolate biosynthetic process"/>
    <property type="evidence" value="ECO:0007669"/>
    <property type="project" value="UniProtKB-UniPathway"/>
</dbReference>
<sequence>MSDHKVMLALGSNLGNRLDILKRAVARLAGAGIHIEAKSRVWETKPWGVTDQPLFLNMCAAVRTELEPLELLCLLKKTEAELGRSAGMRWGPREIDIDIIFFDSLSLKDPKLTVPHPRMHERGFVLKPLMEIAPEMIHPLFEKSVAELYDELPSSERDGMVWISEI</sequence>
<dbReference type="NCBIfam" id="TIGR01498">
    <property type="entry name" value="folK"/>
    <property type="match status" value="1"/>
</dbReference>
<dbReference type="PANTHER" id="PTHR43071:SF1">
    <property type="entry name" value="2-AMINO-4-HYDROXY-6-HYDROXYMETHYLDIHYDROPTERIDINE PYROPHOSPHOKINASE"/>
    <property type="match status" value="1"/>
</dbReference>
<keyword evidence="6" id="KW-0067">ATP-binding</keyword>
<dbReference type="GO" id="GO:0003848">
    <property type="term" value="F:2-amino-4-hydroxy-6-hydroxymethyldihydropteridine diphosphokinase activity"/>
    <property type="evidence" value="ECO:0007669"/>
    <property type="project" value="UniProtKB-EC"/>
</dbReference>
<feature type="domain" description="7,8-dihydro-6-hydroxymethylpterin-pyrophosphokinase" evidence="8">
    <location>
        <begin position="89"/>
        <end position="100"/>
    </location>
</feature>
<comment type="pathway">
    <text evidence="1">Cofactor biosynthesis; tetrahydrofolate biosynthesis; 2-amino-4-hydroxy-6-hydroxymethyl-7,8-dihydropteridine diphosphate from 7,8-dihydroneopterin triphosphate: step 4/4.</text>
</comment>
<evidence type="ECO:0000313" key="9">
    <source>
        <dbReference type="EMBL" id="MPM82992.1"/>
    </source>
</evidence>
<dbReference type="GO" id="GO:0046656">
    <property type="term" value="P:folic acid biosynthetic process"/>
    <property type="evidence" value="ECO:0007669"/>
    <property type="project" value="UniProtKB-KW"/>
</dbReference>
<dbReference type="PROSITE" id="PS00794">
    <property type="entry name" value="HPPK"/>
    <property type="match status" value="1"/>
</dbReference>
<dbReference type="Pfam" id="PF01288">
    <property type="entry name" value="HPPK"/>
    <property type="match status" value="1"/>
</dbReference>
<keyword evidence="4" id="KW-0547">Nucleotide-binding</keyword>
<evidence type="ECO:0000256" key="7">
    <source>
        <dbReference type="ARBA" id="ARBA00022909"/>
    </source>
</evidence>
<gene>
    <name evidence="9" type="primary">sulD_13</name>
    <name evidence="9" type="ORF">SDC9_130055</name>
</gene>
<proteinExistence type="predicted"/>
<keyword evidence="5" id="KW-0418">Kinase</keyword>
<dbReference type="AlphaFoldDB" id="A0A645D2M1"/>
<dbReference type="PANTHER" id="PTHR43071">
    <property type="entry name" value="2-AMINO-4-HYDROXY-6-HYDROXYMETHYLDIHYDROPTERIDINE PYROPHOSPHOKINASE"/>
    <property type="match status" value="1"/>
</dbReference>
<keyword evidence="3" id="KW-0808">Transferase</keyword>
<dbReference type="UniPathway" id="UPA00077">
    <property type="reaction ID" value="UER00155"/>
</dbReference>